<keyword evidence="4" id="KW-0378">Hydrolase</keyword>
<gene>
    <name evidence="8" type="ORF">acsn021_00570</name>
</gene>
<dbReference type="EMBL" id="AP023367">
    <property type="protein sequence ID" value="BCJ92488.1"/>
    <property type="molecule type" value="Genomic_DNA"/>
</dbReference>
<dbReference type="InterPro" id="IPR035952">
    <property type="entry name" value="Rhomboid-like_sf"/>
</dbReference>
<comment type="similarity">
    <text evidence="2">Belongs to the peptidase S54 family.</text>
</comment>
<dbReference type="Gene3D" id="1.20.1540.10">
    <property type="entry name" value="Rhomboid-like"/>
    <property type="match status" value="1"/>
</dbReference>
<organism evidence="8 9">
    <name type="scientific">Anaerocolumna cellulosilytica</name>
    <dbReference type="NCBI Taxonomy" id="433286"/>
    <lineage>
        <taxon>Bacteria</taxon>
        <taxon>Bacillati</taxon>
        <taxon>Bacillota</taxon>
        <taxon>Clostridia</taxon>
        <taxon>Lachnospirales</taxon>
        <taxon>Lachnospiraceae</taxon>
        <taxon>Anaerocolumna</taxon>
    </lineage>
</organism>
<dbReference type="AlphaFoldDB" id="A0A6S6R0H8"/>
<keyword evidence="5" id="KW-1133">Transmembrane helix</keyword>
<dbReference type="Proteomes" id="UP000515561">
    <property type="component" value="Chromosome"/>
</dbReference>
<evidence type="ECO:0000256" key="6">
    <source>
        <dbReference type="ARBA" id="ARBA00023136"/>
    </source>
</evidence>
<keyword evidence="9" id="KW-1185">Reference proteome</keyword>
<keyword evidence="3" id="KW-0812">Transmembrane</keyword>
<comment type="subcellular location">
    <subcellularLocation>
        <location evidence="1">Membrane</location>
        <topology evidence="1">Multi-pass membrane protein</topology>
    </subcellularLocation>
</comment>
<dbReference type="PANTHER" id="PTHR43731:SF14">
    <property type="entry name" value="PRESENILIN-ASSOCIATED RHOMBOID-LIKE PROTEIN, MITOCHONDRIAL"/>
    <property type="match status" value="1"/>
</dbReference>
<protein>
    <recommendedName>
        <fullName evidence="7">Peptidase S54 rhomboid domain-containing protein</fullName>
    </recommendedName>
</protein>
<keyword evidence="6" id="KW-0472">Membrane</keyword>
<proteinExistence type="inferred from homology"/>
<evidence type="ECO:0000259" key="7">
    <source>
        <dbReference type="Pfam" id="PF01694"/>
    </source>
</evidence>
<dbReference type="GO" id="GO:0004252">
    <property type="term" value="F:serine-type endopeptidase activity"/>
    <property type="evidence" value="ECO:0007669"/>
    <property type="project" value="InterPro"/>
</dbReference>
<dbReference type="PANTHER" id="PTHR43731">
    <property type="entry name" value="RHOMBOID PROTEASE"/>
    <property type="match status" value="1"/>
</dbReference>
<evidence type="ECO:0000256" key="1">
    <source>
        <dbReference type="ARBA" id="ARBA00004141"/>
    </source>
</evidence>
<name>A0A6S6R0H8_9FIRM</name>
<accession>A0A6S6R0H8</accession>
<evidence type="ECO:0000256" key="2">
    <source>
        <dbReference type="ARBA" id="ARBA00009045"/>
    </source>
</evidence>
<feature type="domain" description="Peptidase S54 rhomboid" evidence="7">
    <location>
        <begin position="222"/>
        <end position="362"/>
    </location>
</feature>
<sequence>MIEKLKLYLTEKGYQNIRVNVHGIYLYYLNDNFKIKLLLLLDCPTGVEFTRDQYLNMKEQICHNLSAKHDKMIEVHTIFLTSATKKIRAVASDDSDCWIIDTNDYRLILYENHTSDFAGIRDGLELLLSKASPYYHTNDNSDTDDYHDGKARHGGGEEYGNPVYDNTGIKKPVSRYFSLCNTFLVATNILIFIILDFLSQRYHMESYVNGGALYWPAVKYYNQFYRLITYMFLHSGLDHLVNNMIVLLFIGDNLERATGKWRYVLIYFGSGIVAGISSMGYNMLKNINAISVGASGSIFGVVGAMAYVVAVNKGRLENISTRQIFMFVCFSLYGGLTSQGVDNAAHIGGLLAGILLAAILYKRPKKRDVERG</sequence>
<evidence type="ECO:0000256" key="5">
    <source>
        <dbReference type="ARBA" id="ARBA00022989"/>
    </source>
</evidence>
<reference evidence="8 9" key="1">
    <citation type="journal article" date="2016" name="Int. J. Syst. Evol. Microbiol.">
        <title>Descriptions of Anaerotaenia torta gen. nov., sp. nov. and Anaerocolumna cellulosilytica gen. nov., sp. nov. isolated from a methanogenic reactor of cattle waste.</title>
        <authorList>
            <person name="Uek A."/>
            <person name="Ohtaki Y."/>
            <person name="Kaku N."/>
            <person name="Ueki K."/>
        </authorList>
    </citation>
    <scope>NUCLEOTIDE SEQUENCE [LARGE SCALE GENOMIC DNA]</scope>
    <source>
        <strain evidence="8 9">SN021</strain>
    </source>
</reference>
<dbReference type="Pfam" id="PF01694">
    <property type="entry name" value="Rhomboid"/>
    <property type="match status" value="1"/>
</dbReference>
<dbReference type="InterPro" id="IPR050925">
    <property type="entry name" value="Rhomboid_protease_S54"/>
</dbReference>
<evidence type="ECO:0000313" key="8">
    <source>
        <dbReference type="EMBL" id="BCJ92488.1"/>
    </source>
</evidence>
<dbReference type="RefSeq" id="WP_184093092.1">
    <property type="nucleotide sequence ID" value="NZ_AP023367.1"/>
</dbReference>
<dbReference type="InterPro" id="IPR022764">
    <property type="entry name" value="Peptidase_S54_rhomboid_dom"/>
</dbReference>
<evidence type="ECO:0000256" key="4">
    <source>
        <dbReference type="ARBA" id="ARBA00022801"/>
    </source>
</evidence>
<dbReference type="GO" id="GO:0016020">
    <property type="term" value="C:membrane"/>
    <property type="evidence" value="ECO:0007669"/>
    <property type="project" value="UniProtKB-SubCell"/>
</dbReference>
<dbReference type="SUPFAM" id="SSF144091">
    <property type="entry name" value="Rhomboid-like"/>
    <property type="match status" value="1"/>
</dbReference>
<evidence type="ECO:0000256" key="3">
    <source>
        <dbReference type="ARBA" id="ARBA00022692"/>
    </source>
</evidence>
<dbReference type="KEGG" id="acel:acsn021_00570"/>
<evidence type="ECO:0000313" key="9">
    <source>
        <dbReference type="Proteomes" id="UP000515561"/>
    </source>
</evidence>